<sequence length="90" mass="10104">MTQESNFRQAIKKLAEAIGTLENAVDARLEREQDFAGAQEEVQRMNTDRARLADLLDESEGRAERLADANREVSGRLVSAMETIRAVVDR</sequence>
<comment type="caution">
    <text evidence="1">The sequence shown here is derived from an EMBL/GenBank/DDBJ whole genome shotgun (WGS) entry which is preliminary data.</text>
</comment>
<accession>A0A231V2Z2</accession>
<dbReference type="RefSeq" id="WP_094076508.1">
    <property type="nucleotide sequence ID" value="NZ_NBYO01000001.1"/>
</dbReference>
<dbReference type="EMBL" id="NBYO01000001">
    <property type="protein sequence ID" value="OXT02555.1"/>
    <property type="molecule type" value="Genomic_DNA"/>
</dbReference>
<evidence type="ECO:0000313" key="1">
    <source>
        <dbReference type="EMBL" id="OXT02555.1"/>
    </source>
</evidence>
<proteinExistence type="predicted"/>
<evidence type="ECO:0008006" key="3">
    <source>
        <dbReference type="Google" id="ProtNLM"/>
    </source>
</evidence>
<dbReference type="AlphaFoldDB" id="A0A231V2Z2"/>
<dbReference type="Proteomes" id="UP000215405">
    <property type="component" value="Unassembled WGS sequence"/>
</dbReference>
<reference evidence="2" key="1">
    <citation type="journal article" date="2017" name="Int. J. Syst. Evol. Microbiol.">
        <title>Notoacmeibacter marinus gen. nov., sp. nov., isolated from the gut of a limpet and proposal of Notoacmeibacteraceae fam. nov. in the order Rhizobiales of the class Alphaproteobacteria.</title>
        <authorList>
            <person name="Huang Z."/>
            <person name="Guo F."/>
            <person name="Lai Q."/>
        </authorList>
    </citation>
    <scope>NUCLEOTIDE SEQUENCE [LARGE SCALE GENOMIC DNA]</scope>
    <source>
        <strain evidence="2">XMTR2A4</strain>
    </source>
</reference>
<dbReference type="InterPro" id="IPR025310">
    <property type="entry name" value="DUF4164"/>
</dbReference>
<organism evidence="1 2">
    <name type="scientific">Notoacmeibacter marinus</name>
    <dbReference type="NCBI Taxonomy" id="1876515"/>
    <lineage>
        <taxon>Bacteria</taxon>
        <taxon>Pseudomonadati</taxon>
        <taxon>Pseudomonadota</taxon>
        <taxon>Alphaproteobacteria</taxon>
        <taxon>Hyphomicrobiales</taxon>
        <taxon>Notoacmeibacteraceae</taxon>
        <taxon>Notoacmeibacter</taxon>
    </lineage>
</organism>
<dbReference type="Pfam" id="PF13747">
    <property type="entry name" value="DUF4164"/>
    <property type="match status" value="1"/>
</dbReference>
<name>A0A231V2Z2_9HYPH</name>
<gene>
    <name evidence="1" type="ORF">B7H23_06595</name>
</gene>
<protein>
    <recommendedName>
        <fullName evidence="3">DUF4164 domain-containing protein</fullName>
    </recommendedName>
</protein>
<evidence type="ECO:0000313" key="2">
    <source>
        <dbReference type="Proteomes" id="UP000215405"/>
    </source>
</evidence>
<keyword evidence="2" id="KW-1185">Reference proteome</keyword>